<dbReference type="PANTHER" id="PTHR43288:SF2">
    <property type="entry name" value="RADICAL SAM CORE DOMAIN-CONTAINING PROTEIN"/>
    <property type="match status" value="1"/>
</dbReference>
<feature type="domain" description="Elp3/MiaA/NifB-like radical SAM core" evidence="5">
    <location>
        <begin position="29"/>
        <end position="224"/>
    </location>
</feature>
<keyword evidence="4" id="KW-0411">Iron-sulfur</keyword>
<keyword evidence="2" id="KW-0479">Metal-binding</keyword>
<name>A0A0M3DCY5_9FIRM</name>
<keyword evidence="1" id="KW-0949">S-adenosyl-L-methionine</keyword>
<dbReference type="SFLD" id="SFLDG01113">
    <property type="entry name" value="Uncharacterised_Radical_SAM_Su"/>
    <property type="match status" value="1"/>
</dbReference>
<dbReference type="InterPro" id="IPR058240">
    <property type="entry name" value="rSAM_sf"/>
</dbReference>
<keyword evidence="7" id="KW-1185">Reference proteome</keyword>
<evidence type="ECO:0000256" key="1">
    <source>
        <dbReference type="ARBA" id="ARBA00022691"/>
    </source>
</evidence>
<keyword evidence="3" id="KW-0408">Iron</keyword>
<evidence type="ECO:0000313" key="7">
    <source>
        <dbReference type="Proteomes" id="UP000034407"/>
    </source>
</evidence>
<dbReference type="GO" id="GO:0051536">
    <property type="term" value="F:iron-sulfur cluster binding"/>
    <property type="evidence" value="ECO:0007669"/>
    <property type="project" value="UniProtKB-KW"/>
</dbReference>
<sequence length="288" mass="32876">MNLNRKINLAYDTKVKNFGNDIEFAYPTQTLAVSITDTNCSLGCAHCNGHYLKNMTPIAEYEKDIKKRNITSILLSGGCSQDGDVPIDSHIETIKNLKQKGYKLNSHIGLMNKENIDLVCNFLDYVSFDLVFDEDTIKEVYKINKSREEYIATYEYIKRYTKVAPHICIGLKGGKVKGEYEIIDYLEKNQPDQLTFIVLIPTKNTEYENVEPPNLDEVIDVLCEARIRLPKTKINLGCMRPRGKYRSDLDKLAIECGINKIVLPSRSCKNLALEMKLDIKESKECCIL</sequence>
<dbReference type="Proteomes" id="UP000034407">
    <property type="component" value="Unassembled WGS sequence"/>
</dbReference>
<dbReference type="RefSeq" id="WP_046824279.1">
    <property type="nucleotide sequence ID" value="NZ_LBBT01000349.1"/>
</dbReference>
<dbReference type="GO" id="GO:0003824">
    <property type="term" value="F:catalytic activity"/>
    <property type="evidence" value="ECO:0007669"/>
    <property type="project" value="InterPro"/>
</dbReference>
<dbReference type="SMART" id="SM00729">
    <property type="entry name" value="Elp3"/>
    <property type="match status" value="1"/>
</dbReference>
<dbReference type="InterPro" id="IPR013785">
    <property type="entry name" value="Aldolase_TIM"/>
</dbReference>
<dbReference type="SUPFAM" id="SSF102114">
    <property type="entry name" value="Radical SAM enzymes"/>
    <property type="match status" value="1"/>
</dbReference>
<evidence type="ECO:0000259" key="5">
    <source>
        <dbReference type="SMART" id="SM00729"/>
    </source>
</evidence>
<dbReference type="PATRIC" id="fig|1629550.3.peg.2874"/>
<dbReference type="PANTHER" id="PTHR43288">
    <property type="entry name" value="BIOTIN SYNTHASE-RELATED PROTEIN, RADICAL SAM SUPERFAMILY"/>
    <property type="match status" value="1"/>
</dbReference>
<reference evidence="6 7" key="1">
    <citation type="submission" date="2015-04" db="EMBL/GenBank/DDBJ databases">
        <title>Microcin producing Clostridium sp. JC272T.</title>
        <authorList>
            <person name="Jyothsna T."/>
            <person name="Sasikala C."/>
            <person name="Ramana C."/>
        </authorList>
    </citation>
    <scope>NUCLEOTIDE SEQUENCE [LARGE SCALE GENOMIC DNA]</scope>
    <source>
        <strain evidence="6 7">JC272</strain>
    </source>
</reference>
<gene>
    <name evidence="6" type="ORF">VN21_16800</name>
</gene>
<proteinExistence type="predicted"/>
<dbReference type="OrthoDB" id="5420460at2"/>
<dbReference type="Gene3D" id="3.20.20.70">
    <property type="entry name" value="Aldolase class I"/>
    <property type="match status" value="1"/>
</dbReference>
<evidence type="ECO:0000313" key="6">
    <source>
        <dbReference type="EMBL" id="KKX99975.1"/>
    </source>
</evidence>
<evidence type="ECO:0000256" key="4">
    <source>
        <dbReference type="ARBA" id="ARBA00023014"/>
    </source>
</evidence>
<dbReference type="GO" id="GO:0046872">
    <property type="term" value="F:metal ion binding"/>
    <property type="evidence" value="ECO:0007669"/>
    <property type="project" value="UniProtKB-KW"/>
</dbReference>
<dbReference type="InterPro" id="IPR006638">
    <property type="entry name" value="Elp3/MiaA/NifB-like_rSAM"/>
</dbReference>
<accession>A0A0M3DCY5</accession>
<evidence type="ECO:0000256" key="2">
    <source>
        <dbReference type="ARBA" id="ARBA00022723"/>
    </source>
</evidence>
<dbReference type="InterPro" id="IPR007197">
    <property type="entry name" value="rSAM"/>
</dbReference>
<evidence type="ECO:0000256" key="3">
    <source>
        <dbReference type="ARBA" id="ARBA00023004"/>
    </source>
</evidence>
<dbReference type="EMBL" id="LBBT01000349">
    <property type="protein sequence ID" value="KKX99975.1"/>
    <property type="molecule type" value="Genomic_DNA"/>
</dbReference>
<organism evidence="6 7">
    <name type="scientific">Paraclostridium benzoelyticum</name>
    <dbReference type="NCBI Taxonomy" id="1629550"/>
    <lineage>
        <taxon>Bacteria</taxon>
        <taxon>Bacillati</taxon>
        <taxon>Bacillota</taxon>
        <taxon>Clostridia</taxon>
        <taxon>Peptostreptococcales</taxon>
        <taxon>Peptostreptococcaceae</taxon>
        <taxon>Paraclostridium</taxon>
    </lineage>
</organism>
<dbReference type="SFLD" id="SFLDS00029">
    <property type="entry name" value="Radical_SAM"/>
    <property type="match status" value="1"/>
</dbReference>
<dbReference type="AlphaFoldDB" id="A0A0M3DCY5"/>
<protein>
    <submittedName>
        <fullName evidence="6">Radical SAM protein</fullName>
    </submittedName>
</protein>
<comment type="caution">
    <text evidence="6">The sequence shown here is derived from an EMBL/GenBank/DDBJ whole genome shotgun (WGS) entry which is preliminary data.</text>
</comment>